<organism evidence="2 3">
    <name type="scientific">Terrihabitans soli</name>
    <dbReference type="NCBI Taxonomy" id="708113"/>
    <lineage>
        <taxon>Bacteria</taxon>
        <taxon>Pseudomonadati</taxon>
        <taxon>Pseudomonadota</taxon>
        <taxon>Alphaproteobacteria</taxon>
        <taxon>Hyphomicrobiales</taxon>
        <taxon>Terrihabitans</taxon>
    </lineage>
</organism>
<keyword evidence="1" id="KW-0472">Membrane</keyword>
<reference evidence="2 3" key="1">
    <citation type="submission" date="2020-08" db="EMBL/GenBank/DDBJ databases">
        <title>Genome sequence of Rhizobiales bacterium strain IZ6.</title>
        <authorList>
            <person name="Nakai R."/>
            <person name="Naganuma T."/>
        </authorList>
    </citation>
    <scope>NUCLEOTIDE SEQUENCE [LARGE SCALE GENOMIC DNA]</scope>
    <source>
        <strain evidence="2 3">IZ6</strain>
    </source>
</reference>
<sequence length="154" mass="17018">MEMTETAGQELPETLYLPPSRARWVFSLVLSTIIVAVNLYMFLVYSVAGLGIMAAVIAIPGIAAAVQLIPGSAGLWLDRRGFTSRIFWTDRRREWKEITPILSSQTGLLQLVGYNRAGDAPNKPREVLPDTYGISANELAEIMNHWRDTAIKAG</sequence>
<protein>
    <recommendedName>
        <fullName evidence="4">PH domain-containing protein</fullName>
    </recommendedName>
</protein>
<proteinExistence type="predicted"/>
<keyword evidence="1" id="KW-1133">Transmembrane helix</keyword>
<dbReference type="Proteomes" id="UP000515317">
    <property type="component" value="Chromosome"/>
</dbReference>
<evidence type="ECO:0008006" key="4">
    <source>
        <dbReference type="Google" id="ProtNLM"/>
    </source>
</evidence>
<dbReference type="KEGG" id="tso:IZ6_06150"/>
<evidence type="ECO:0000313" key="3">
    <source>
        <dbReference type="Proteomes" id="UP000515317"/>
    </source>
</evidence>
<evidence type="ECO:0000256" key="1">
    <source>
        <dbReference type="SAM" id="Phobius"/>
    </source>
</evidence>
<feature type="transmembrane region" description="Helical" evidence="1">
    <location>
        <begin position="51"/>
        <end position="77"/>
    </location>
</feature>
<keyword evidence="3" id="KW-1185">Reference proteome</keyword>
<evidence type="ECO:0000313" key="2">
    <source>
        <dbReference type="EMBL" id="BCJ89880.1"/>
    </source>
</evidence>
<feature type="transmembrane region" description="Helical" evidence="1">
    <location>
        <begin position="24"/>
        <end position="45"/>
    </location>
</feature>
<accession>A0A6S6QSJ7</accession>
<name>A0A6S6QSJ7_9HYPH</name>
<keyword evidence="1" id="KW-0812">Transmembrane</keyword>
<gene>
    <name evidence="2" type="ORF">IZ6_06150</name>
</gene>
<dbReference type="EMBL" id="AP023361">
    <property type="protein sequence ID" value="BCJ89880.1"/>
    <property type="molecule type" value="Genomic_DNA"/>
</dbReference>
<dbReference type="AlphaFoldDB" id="A0A6S6QSJ7"/>